<dbReference type="PROSITE" id="PS00194">
    <property type="entry name" value="THIOREDOXIN_1"/>
    <property type="match status" value="1"/>
</dbReference>
<dbReference type="GO" id="GO:0015035">
    <property type="term" value="F:protein-disulfide reductase activity"/>
    <property type="evidence" value="ECO:0007669"/>
    <property type="project" value="InterPro"/>
</dbReference>
<comment type="caution">
    <text evidence="4">The sequence shown here is derived from an EMBL/GenBank/DDBJ whole genome shotgun (WGS) entry which is preliminary data.</text>
</comment>
<feature type="domain" description="Thioredoxin" evidence="3">
    <location>
        <begin position="1"/>
        <end position="114"/>
    </location>
</feature>
<proteinExistence type="predicted"/>
<dbReference type="OrthoDB" id="2121326at2759"/>
<organism evidence="4 5">
    <name type="scientific">Crepidotus variabilis</name>
    <dbReference type="NCBI Taxonomy" id="179855"/>
    <lineage>
        <taxon>Eukaryota</taxon>
        <taxon>Fungi</taxon>
        <taxon>Dikarya</taxon>
        <taxon>Basidiomycota</taxon>
        <taxon>Agaricomycotina</taxon>
        <taxon>Agaricomycetes</taxon>
        <taxon>Agaricomycetidae</taxon>
        <taxon>Agaricales</taxon>
        <taxon>Agaricineae</taxon>
        <taxon>Crepidotaceae</taxon>
        <taxon>Crepidotus</taxon>
    </lineage>
</organism>
<evidence type="ECO:0000313" key="5">
    <source>
        <dbReference type="Proteomes" id="UP000807306"/>
    </source>
</evidence>
<dbReference type="InterPro" id="IPR036249">
    <property type="entry name" value="Thioredoxin-like_sf"/>
</dbReference>
<keyword evidence="5" id="KW-1185">Reference proteome</keyword>
<evidence type="ECO:0000256" key="1">
    <source>
        <dbReference type="ARBA" id="ARBA00020570"/>
    </source>
</evidence>
<dbReference type="CDD" id="cd02947">
    <property type="entry name" value="TRX_family"/>
    <property type="match status" value="1"/>
</dbReference>
<reference evidence="4" key="1">
    <citation type="submission" date="2020-11" db="EMBL/GenBank/DDBJ databases">
        <authorList>
            <consortium name="DOE Joint Genome Institute"/>
            <person name="Ahrendt S."/>
            <person name="Riley R."/>
            <person name="Andreopoulos W."/>
            <person name="Labutti K."/>
            <person name="Pangilinan J."/>
            <person name="Ruiz-Duenas F.J."/>
            <person name="Barrasa J.M."/>
            <person name="Sanchez-Garcia M."/>
            <person name="Camarero S."/>
            <person name="Miyauchi S."/>
            <person name="Serrano A."/>
            <person name="Linde D."/>
            <person name="Babiker R."/>
            <person name="Drula E."/>
            <person name="Ayuso-Fernandez I."/>
            <person name="Pacheco R."/>
            <person name="Padilla G."/>
            <person name="Ferreira P."/>
            <person name="Barriuso J."/>
            <person name="Kellner H."/>
            <person name="Castanera R."/>
            <person name="Alfaro M."/>
            <person name="Ramirez L."/>
            <person name="Pisabarro A.G."/>
            <person name="Kuo A."/>
            <person name="Tritt A."/>
            <person name="Lipzen A."/>
            <person name="He G."/>
            <person name="Yan M."/>
            <person name="Ng V."/>
            <person name="Cullen D."/>
            <person name="Martin F."/>
            <person name="Rosso M.-N."/>
            <person name="Henrissat B."/>
            <person name="Hibbett D."/>
            <person name="Martinez A.T."/>
            <person name="Grigoriev I.V."/>
        </authorList>
    </citation>
    <scope>NUCLEOTIDE SEQUENCE</scope>
    <source>
        <strain evidence="4">CBS 506.95</strain>
    </source>
</reference>
<dbReference type="PANTHER" id="PTHR46115">
    <property type="entry name" value="THIOREDOXIN-LIKE PROTEIN 1"/>
    <property type="match status" value="1"/>
</dbReference>
<dbReference type="InterPro" id="IPR017937">
    <property type="entry name" value="Thioredoxin_CS"/>
</dbReference>
<dbReference type="NCBIfam" id="TIGR01068">
    <property type="entry name" value="thioredoxin"/>
    <property type="match status" value="1"/>
</dbReference>
<dbReference type="PRINTS" id="PR00421">
    <property type="entry name" value="THIOREDOXIN"/>
</dbReference>
<dbReference type="Gene3D" id="3.40.30.10">
    <property type="entry name" value="Glutaredoxin"/>
    <property type="match status" value="1"/>
</dbReference>
<keyword evidence="2" id="KW-1015">Disulfide bond</keyword>
<gene>
    <name evidence="4" type="ORF">CPB83DRAFT_641962</name>
</gene>
<dbReference type="Pfam" id="PF00085">
    <property type="entry name" value="Thioredoxin"/>
    <property type="match status" value="1"/>
</dbReference>
<dbReference type="EMBL" id="MU157905">
    <property type="protein sequence ID" value="KAF9524099.1"/>
    <property type="molecule type" value="Genomic_DNA"/>
</dbReference>
<dbReference type="AlphaFoldDB" id="A0A9P6E7T2"/>
<dbReference type="Proteomes" id="UP000807306">
    <property type="component" value="Unassembled WGS sequence"/>
</dbReference>
<dbReference type="InterPro" id="IPR005746">
    <property type="entry name" value="Thioredoxin"/>
</dbReference>
<evidence type="ECO:0000259" key="3">
    <source>
        <dbReference type="PROSITE" id="PS51352"/>
    </source>
</evidence>
<name>A0A9P6E7T2_9AGAR</name>
<evidence type="ECO:0000313" key="4">
    <source>
        <dbReference type="EMBL" id="KAF9524099.1"/>
    </source>
</evidence>
<dbReference type="FunFam" id="3.40.30.10:FF:000245">
    <property type="entry name" value="Thioredoxin"/>
    <property type="match status" value="1"/>
</dbReference>
<accession>A0A9P6E7T2</accession>
<protein>
    <recommendedName>
        <fullName evidence="1">Thioredoxin</fullName>
    </recommendedName>
</protein>
<dbReference type="PROSITE" id="PS51352">
    <property type="entry name" value="THIOREDOXIN_2"/>
    <property type="match status" value="1"/>
</dbReference>
<evidence type="ECO:0000256" key="2">
    <source>
        <dbReference type="ARBA" id="ARBA00023157"/>
    </source>
</evidence>
<sequence>MGGVSVISSYDEFKTLITSGKPVLIDFWATWCGPCRAISPIFEALSNKPELEGVGFYKVDVDAQEKISQEVGIRAMPTFKLFQNGESVDEVVGASPQKVEASNEFSLFCDCLTSR</sequence>
<dbReference type="SUPFAM" id="SSF52833">
    <property type="entry name" value="Thioredoxin-like"/>
    <property type="match status" value="1"/>
</dbReference>
<dbReference type="InterPro" id="IPR013766">
    <property type="entry name" value="Thioredoxin_domain"/>
</dbReference>